<dbReference type="EMBL" id="CP001672">
    <property type="protein sequence ID" value="ACT47532.1"/>
    <property type="molecule type" value="Genomic_DNA"/>
</dbReference>
<accession>C6WUD3</accession>
<sequence>MAYVLKNSQGQIIAASATERLNDDWVHIEATDKAYINFLEHSLAEGDKFRESDIHLARVLEDLISLLVERNIIRFTDLPEQAQKRLNQRQSMRHQSQLSGILDESSERLL</sequence>
<keyword evidence="3" id="KW-1185">Reference proteome</keyword>
<evidence type="ECO:0000313" key="3">
    <source>
        <dbReference type="Proteomes" id="UP000002742"/>
    </source>
</evidence>
<dbReference type="KEGG" id="mmb:Mmol_0622"/>
<evidence type="ECO:0000313" key="2">
    <source>
        <dbReference type="EMBL" id="ACT47532.1"/>
    </source>
</evidence>
<feature type="region of interest" description="Disordered" evidence="1">
    <location>
        <begin position="86"/>
        <end position="110"/>
    </location>
</feature>
<protein>
    <recommendedName>
        <fullName evidence="4">Tryptophan synthase subunit beta like protein</fullName>
    </recommendedName>
</protein>
<dbReference type="RefSeq" id="WP_015831569.1">
    <property type="nucleotide sequence ID" value="NC_012968.1"/>
</dbReference>
<dbReference type="OrthoDB" id="8527830at2"/>
<dbReference type="eggNOG" id="ENOG5032ZRD">
    <property type="taxonomic scope" value="Bacteria"/>
</dbReference>
<feature type="compositionally biased region" description="Polar residues" evidence="1">
    <location>
        <begin position="86"/>
        <end position="99"/>
    </location>
</feature>
<proteinExistence type="predicted"/>
<reference evidence="3" key="1">
    <citation type="submission" date="2009-07" db="EMBL/GenBank/DDBJ databases">
        <title>Complete sequence of Methylotenera mobilis JLW8.</title>
        <authorList>
            <consortium name="US DOE Joint Genome Institute"/>
            <person name="Lucas S."/>
            <person name="Copeland A."/>
            <person name="Lapidus A."/>
            <person name="Glavina del Rio T."/>
            <person name="Tice H."/>
            <person name="Bruce D."/>
            <person name="Goodwin L."/>
            <person name="Pitluck S."/>
            <person name="LaButti K.M."/>
            <person name="Clum A."/>
            <person name="Larimer F."/>
            <person name="Land M."/>
            <person name="Hauser L."/>
            <person name="Kyrpides N."/>
            <person name="Mikhailova N."/>
            <person name="Kayluzhnaya M."/>
            <person name="Chistoserdova L."/>
        </authorList>
    </citation>
    <scope>NUCLEOTIDE SEQUENCE [LARGE SCALE GENOMIC DNA]</scope>
    <source>
        <strain evidence="3">JLW8 / ATCC BAA-1282 / DSM 17540</strain>
    </source>
</reference>
<gene>
    <name evidence="2" type="ordered locus">Mmol_0622</name>
</gene>
<evidence type="ECO:0000256" key="1">
    <source>
        <dbReference type="SAM" id="MobiDB-lite"/>
    </source>
</evidence>
<dbReference type="STRING" id="583345.Mmol_0622"/>
<dbReference type="Proteomes" id="UP000002742">
    <property type="component" value="Chromosome"/>
</dbReference>
<dbReference type="HOGENOM" id="CLU_166086_0_0_4"/>
<evidence type="ECO:0008006" key="4">
    <source>
        <dbReference type="Google" id="ProtNLM"/>
    </source>
</evidence>
<name>C6WUD3_METML</name>
<reference evidence="2 3" key="2">
    <citation type="journal article" date="2011" name="J. Bacteriol.">
        <title>Genomes of three methylotrophs from a single niche uncover genetic and metabolic divergence of Methylophilaceae.</title>
        <authorList>
            <person name="Lapidus A."/>
            <person name="Clum A."/>
            <person name="Labutti K."/>
            <person name="Kaluzhnaya M.G."/>
            <person name="Lim S."/>
            <person name="Beck D.A."/>
            <person name="Glavina Del Rio T."/>
            <person name="Nolan M."/>
            <person name="Mavromatis K."/>
            <person name="Huntemann M."/>
            <person name="Lucas S."/>
            <person name="Lidstrom M.E."/>
            <person name="Ivanova N."/>
            <person name="Chistoserdova L."/>
        </authorList>
    </citation>
    <scope>NUCLEOTIDE SEQUENCE [LARGE SCALE GENOMIC DNA]</scope>
    <source>
        <strain evidence="3">JLW8 / ATCC BAA-1282 / DSM 17540</strain>
    </source>
</reference>
<dbReference type="AlphaFoldDB" id="C6WUD3"/>
<organism evidence="2 3">
    <name type="scientific">Methylotenera mobilis (strain JLW8 / ATCC BAA-1282 / DSM 17540)</name>
    <dbReference type="NCBI Taxonomy" id="583345"/>
    <lineage>
        <taxon>Bacteria</taxon>
        <taxon>Pseudomonadati</taxon>
        <taxon>Pseudomonadota</taxon>
        <taxon>Betaproteobacteria</taxon>
        <taxon>Nitrosomonadales</taxon>
        <taxon>Methylophilaceae</taxon>
        <taxon>Methylotenera</taxon>
    </lineage>
</organism>